<organism evidence="3 4">
    <name type="scientific">Pseudomonas asplenii</name>
    <dbReference type="NCBI Taxonomy" id="53407"/>
    <lineage>
        <taxon>Bacteria</taxon>
        <taxon>Pseudomonadati</taxon>
        <taxon>Pseudomonadota</taxon>
        <taxon>Gammaproteobacteria</taxon>
        <taxon>Pseudomonadales</taxon>
        <taxon>Pseudomonadaceae</taxon>
        <taxon>Pseudomonas</taxon>
    </lineage>
</organism>
<evidence type="ECO:0000313" key="3">
    <source>
        <dbReference type="EMBL" id="KPA89285.1"/>
    </source>
</evidence>
<dbReference type="PATRIC" id="fig|50340.43.peg.1439"/>
<dbReference type="Proteomes" id="UP000037931">
    <property type="component" value="Unassembled WGS sequence"/>
</dbReference>
<proteinExistence type="predicted"/>
<reference evidence="3 4" key="1">
    <citation type="journal article" date="2015" name="PLoS ONE">
        <title>Rice-Infecting Pseudomonas Genomes Are Highly Accessorized and Harbor Multiple Putative Virulence Mechanisms to Cause Sheath Brown Rot.</title>
        <authorList>
            <person name="Quibod I.L."/>
            <person name="Grande G."/>
            <person name="Oreiro E.G."/>
            <person name="Borja F.N."/>
            <person name="Dossa G.S."/>
            <person name="Mauleon R."/>
            <person name="Cruz C.V."/>
            <person name="Oliva R."/>
        </authorList>
    </citation>
    <scope>NUCLEOTIDE SEQUENCE [LARGE SCALE GENOMIC DNA]</scope>
    <source>
        <strain evidence="3 4">IRRI 6609</strain>
    </source>
</reference>
<dbReference type="Pfam" id="PF20178">
    <property type="entry name" value="ToxA_N"/>
    <property type="match status" value="1"/>
</dbReference>
<dbReference type="OrthoDB" id="7003488at2"/>
<feature type="domain" description="Dermonecrotic toxin N-terminal" evidence="2">
    <location>
        <begin position="397"/>
        <end position="636"/>
    </location>
</feature>
<protein>
    <recommendedName>
        <fullName evidence="2">Dermonecrotic toxin N-terminal domain-containing protein</fullName>
    </recommendedName>
</protein>
<feature type="compositionally biased region" description="Low complexity" evidence="1">
    <location>
        <begin position="1270"/>
        <end position="1286"/>
    </location>
</feature>
<sequence length="1591" mass="177259">MTSLETSLQQYRNTARTLFAARPTLSSVIQSLVQAALDQHAPGLDVQGQRVPGDSLWLGELGPASTYRYRTLADVLLRRFSEGRSPAYDDPDTKLVSRTPGSQVDTSITTVDLKRLGATLDRYGDALLEVFKTRLVAFWNEPVPDWAGKVPGSDAWVPGWDRHSPQVPSRCAALSNLLFVSMYGAGQLPDSLAFQASQLLPKALVTEEQAMRDSLLGNNALKAYLLHVSEPRERAGITPVAVVFARQQPAQTFVYLLLRPGHDVRRLQNLNELWPLLRGQLPDSGRLELIASQLNVFDNLAGALLENQLRMLECLPRGLADEAGESWPKRVERVLDPGNWFATPAPEPLSPLQRQVREAAPLWLLNASATERRDYAELLSTLVTALKKSASHNLFDDVSSLSDYSRQMLAQTMARRHPRMPQIRMQDIQLTLEKYRRKPVPPDVLGEFEEVRLTLPELALENLEDFRFGATQMRIELADHAALPDWMTADYLVELVTDVDIGARYPAHLRHRLLDDTRYASLRQQRFFRQIHAQLPLVALELKLRGEQGLTEQGYRTVRAMLGFDAHERQLDGRPIVLRPLAFKTAPEASADQVGGMFLIEPRDITQGPHLLYRPLFDPPLSEYASRQALFEAILQAGALQDSVLAWLPASRVAVYAQGGFREPHIESLLPGDETAPLPSPPAPATLDSEEVTRDYVHHLFQACIGAVIQQADLQLLSNAEKRWARLKDSGWQLFSSWLMFASGPLTQAGWLILLYRGVRQDLAALQGDEEQSRAQAWADMLSNLAVVLLHEVTADQPQPFGPPPLSQKREPPPIEGEVSLDRITLPAAVDELPQWPFDGSWSSPRGTLSAASGQVLEKFAVKVFDTPPRLDSLGSVSKSGPSQGLVHLDNADNKGWHVLLDTTLYQVAWCEDGARLVDASGTSGPFLERDGQGRWQLDLRLRLRGGSGRETVQARLQRKLLDRASVLHGQATQASNRVSTLLHEAETLNRRLEAMSEGRDAKHFTNRQRSDKRREYLGKLVELQAALEEKLRLIRAFNDNRQVVPQPQALASTLVDNVRTCRTLMNVSLAVGREDSLTALQIGEMLAGDTATHYGQVIANLKNNADLTDRQIAWSTREYAALDELRALPEIGPAEAAVLEREVVQPFTPLDWQAVQLPTLLALAIDELPSQITQQLDDQVFAAIKQSAEQTKYVTNTINRLTAEDSRQDRIDALQTAIGRYDETLDLLQFLRGRMPEQQLREYATRLSTLLGQLRERALTSLSGLWDDTTPAPGATAPRPGPSAGNGRKKFIRTRNREVFVGRVRAKTPEQEDEIVEITDPNGRLVSAFKENREDAQNSFWEEVKAKPAPAPAPGRGKVGLPRLMTQGRAARESVQALIRQVMALTGTSKEPQSLQELLEHKAQKLTTLADDIQEVLTEGGAKPDQVKTAEDLRDGLRQDAALLVSEGRTARIAAIKKNLPQLTRLQYLKEQDQVDIHRAGGRQMLRRDDFLQEYVISNKDGRPLWYAHFHYPTATTVDSEFASAHLKTLAQRRLGARSQAAAREQAATRIQAGQGGRAQLTLEIHRGQILNRSLAQTLFFNATEPDKVG</sequence>
<accession>A0A0N0E2T9</accession>
<dbReference type="EMBL" id="JSYZ01000016">
    <property type="protein sequence ID" value="KPA89285.1"/>
    <property type="molecule type" value="Genomic_DNA"/>
</dbReference>
<feature type="region of interest" description="Disordered" evidence="1">
    <location>
        <begin position="1265"/>
        <end position="1291"/>
    </location>
</feature>
<dbReference type="RefSeq" id="WP_054063655.1">
    <property type="nucleotide sequence ID" value="NZ_JSYZ01000016.1"/>
</dbReference>
<evidence type="ECO:0000259" key="2">
    <source>
        <dbReference type="Pfam" id="PF20178"/>
    </source>
</evidence>
<comment type="caution">
    <text evidence="3">The sequence shown here is derived from an EMBL/GenBank/DDBJ whole genome shotgun (WGS) entry which is preliminary data.</text>
</comment>
<keyword evidence="4" id="KW-1185">Reference proteome</keyword>
<gene>
    <name evidence="3" type="ORF">PF66_04136</name>
</gene>
<evidence type="ECO:0000256" key="1">
    <source>
        <dbReference type="SAM" id="MobiDB-lite"/>
    </source>
</evidence>
<dbReference type="InterPro" id="IPR046673">
    <property type="entry name" value="ToxA_N"/>
</dbReference>
<name>A0A0N0E2T9_9PSED</name>
<evidence type="ECO:0000313" key="4">
    <source>
        <dbReference type="Proteomes" id="UP000037931"/>
    </source>
</evidence>